<dbReference type="EMBL" id="PJQY01000567">
    <property type="protein sequence ID" value="PQQ09897.1"/>
    <property type="molecule type" value="Genomic_DNA"/>
</dbReference>
<reference evidence="1 2" key="1">
    <citation type="submission" date="2018-02" db="EMBL/GenBank/DDBJ databases">
        <title>Draft genome of wild Prunus yedoensis var. nudiflora.</title>
        <authorList>
            <person name="Baek S."/>
            <person name="Kim J.-H."/>
            <person name="Choi K."/>
            <person name="Kim G.-B."/>
            <person name="Cho A."/>
            <person name="Jang H."/>
            <person name="Shin C.-H."/>
            <person name="Yu H.-J."/>
            <person name="Mun J.-H."/>
        </authorList>
    </citation>
    <scope>NUCLEOTIDE SEQUENCE [LARGE SCALE GENOMIC DNA]</scope>
    <source>
        <strain evidence="2">cv. Jeju island</strain>
        <tissue evidence="1">Leaf</tissue>
    </source>
</reference>
<organism evidence="1 2">
    <name type="scientific">Prunus yedoensis var. nudiflora</name>
    <dbReference type="NCBI Taxonomy" id="2094558"/>
    <lineage>
        <taxon>Eukaryota</taxon>
        <taxon>Viridiplantae</taxon>
        <taxon>Streptophyta</taxon>
        <taxon>Embryophyta</taxon>
        <taxon>Tracheophyta</taxon>
        <taxon>Spermatophyta</taxon>
        <taxon>Magnoliopsida</taxon>
        <taxon>eudicotyledons</taxon>
        <taxon>Gunneridae</taxon>
        <taxon>Pentapetalae</taxon>
        <taxon>rosids</taxon>
        <taxon>fabids</taxon>
        <taxon>Rosales</taxon>
        <taxon>Rosaceae</taxon>
        <taxon>Amygdaloideae</taxon>
        <taxon>Amygdaleae</taxon>
        <taxon>Prunus</taxon>
    </lineage>
</organism>
<evidence type="ECO:0000313" key="1">
    <source>
        <dbReference type="EMBL" id="PQQ09897.1"/>
    </source>
</evidence>
<sequence>MEKQQASIDGVQKEHKLNVVKDVFFQGRRTIGYELNYVPSQSYFAGKIYFVNGKERDARFLKFKKSEEALAKKIFTQTSKLKFDQLLSEMVDDEDPAIPLRTNNPDRLIRWWRNVIRNLLRAVKHIHFHDLFHMGLEDTRNYVVVSNGIKIINVQNSLEDLDDPVYPEQVNSWRIKDLKALRNMLKKNILLPGYDSWLDRNYFFDFFDNEDYEYCAYVKQLKNHPFLLTHAERRRWFVEIRLLVNESELNRILDDRAFDEYRDWNWFKDKAPRIQRIYKDPNNKYDGKSVRDLVEFLKDVYLDGEEAADTEVRRSYMKFLNQIYTFI</sequence>
<name>A0A314YUJ5_PRUYE</name>
<accession>A0A314YUJ5</accession>
<comment type="caution">
    <text evidence="1">The sequence shown here is derived from an EMBL/GenBank/DDBJ whole genome shotgun (WGS) entry which is preliminary data.</text>
</comment>
<proteinExistence type="predicted"/>
<dbReference type="Proteomes" id="UP000250321">
    <property type="component" value="Unassembled WGS sequence"/>
</dbReference>
<dbReference type="OrthoDB" id="10471371at2759"/>
<evidence type="ECO:0000313" key="2">
    <source>
        <dbReference type="Proteomes" id="UP000250321"/>
    </source>
</evidence>
<keyword evidence="2" id="KW-1185">Reference proteome</keyword>
<dbReference type="AlphaFoldDB" id="A0A314YUJ5"/>
<protein>
    <submittedName>
        <fullName evidence="1">Uncharacterized protein</fullName>
    </submittedName>
</protein>
<gene>
    <name evidence="1" type="ORF">Pyn_21352</name>
</gene>